<accession>A0ABY1QUH6</accession>
<dbReference type="CDD" id="cd00590">
    <property type="entry name" value="RRM_SF"/>
    <property type="match status" value="1"/>
</dbReference>
<organism evidence="1 2">
    <name type="scientific">Noviherbaspirillum suwonense</name>
    <dbReference type="NCBI Taxonomy" id="1224511"/>
    <lineage>
        <taxon>Bacteria</taxon>
        <taxon>Pseudomonadati</taxon>
        <taxon>Pseudomonadota</taxon>
        <taxon>Betaproteobacteria</taxon>
        <taxon>Burkholderiales</taxon>
        <taxon>Oxalobacteraceae</taxon>
        <taxon>Noviherbaspirillum</taxon>
    </lineage>
</organism>
<evidence type="ECO:0000313" key="1">
    <source>
        <dbReference type="EMBL" id="SMP80790.1"/>
    </source>
</evidence>
<sequence>MNTQYTVAQIEANGVQASGTFYGTHRQGWIMDMVHFVDYAGYAQLVIPVEEATDLVLGDWSQRTTEIDMLHAVIQFNRGVQFPRFAMKQGEKWGFVVFRKWADAVKAIQAGERFAFAGG</sequence>
<dbReference type="EMBL" id="FXUL01000038">
    <property type="protein sequence ID" value="SMP80790.1"/>
    <property type="molecule type" value="Genomic_DNA"/>
</dbReference>
<dbReference type="Proteomes" id="UP001158049">
    <property type="component" value="Unassembled WGS sequence"/>
</dbReference>
<name>A0ABY1QUH6_9BURK</name>
<gene>
    <name evidence="1" type="ORF">SAMN06295970_13834</name>
</gene>
<reference evidence="1 2" key="1">
    <citation type="submission" date="2017-05" db="EMBL/GenBank/DDBJ databases">
        <authorList>
            <person name="Varghese N."/>
            <person name="Submissions S."/>
        </authorList>
    </citation>
    <scope>NUCLEOTIDE SEQUENCE [LARGE SCALE GENOMIC DNA]</scope>
    <source>
        <strain evidence="1 2">DSM 26001</strain>
    </source>
</reference>
<dbReference type="RefSeq" id="WP_283445548.1">
    <property type="nucleotide sequence ID" value="NZ_FXUL01000038.1"/>
</dbReference>
<proteinExistence type="predicted"/>
<keyword evidence="2" id="KW-1185">Reference proteome</keyword>
<comment type="caution">
    <text evidence="1">The sequence shown here is derived from an EMBL/GenBank/DDBJ whole genome shotgun (WGS) entry which is preliminary data.</text>
</comment>
<protein>
    <submittedName>
        <fullName evidence="1">Uncharacterized protein</fullName>
    </submittedName>
</protein>
<evidence type="ECO:0000313" key="2">
    <source>
        <dbReference type="Proteomes" id="UP001158049"/>
    </source>
</evidence>